<dbReference type="SUPFAM" id="SSF56672">
    <property type="entry name" value="DNA/RNA polymerases"/>
    <property type="match status" value="1"/>
</dbReference>
<feature type="domain" description="Reverse transcriptase" evidence="1">
    <location>
        <begin position="1"/>
        <end position="166"/>
    </location>
</feature>
<sequence length="329" mass="37476">MLCSSKVKVNESFILPQHLVFVVRPKDFVHNPLGCMMVNNPTITYGCTKGDIATALARDFRTAPLSLNISSPQGCVLSPLLYTLYTHDCVSTHPDNIIVKFADDTTLVGLISGGDETAYREGVQRLAKNNTNNNLVLNTSKTKEMIVDYRRRKTDLQPICINGESVERVHSFKFLDLRWSSNTSAVVKKAQQRLHFLRILRRINLKRELLTIFYRCSIESVLTYFLCVWFSSCTMAHRKALQRVINMAQKIIGHPLPSLPTRSHPNSGVTNRRYITSWDENGLPLQDLYSTRCLRKARSILKDSSYPGHRVFQLLPLTFQDAENTDKQT</sequence>
<dbReference type="Pfam" id="PF09004">
    <property type="entry name" value="ALKBH8_N"/>
    <property type="match status" value="1"/>
</dbReference>
<dbReference type="InterPro" id="IPR000477">
    <property type="entry name" value="RT_dom"/>
</dbReference>
<comment type="caution">
    <text evidence="2">The sequence shown here is derived from an EMBL/GenBank/DDBJ whole genome shotgun (WGS) entry which is preliminary data.</text>
</comment>
<dbReference type="GO" id="GO:0016706">
    <property type="term" value="F:2-oxoglutarate-dependent dioxygenase activity"/>
    <property type="evidence" value="ECO:0007669"/>
    <property type="project" value="InterPro"/>
</dbReference>
<dbReference type="Proteomes" id="UP001174136">
    <property type="component" value="Unassembled WGS sequence"/>
</dbReference>
<reference evidence="2" key="1">
    <citation type="journal article" date="2023" name="Front. Mar. Sci.">
        <title>A new Merluccius polli reference genome to investigate the effects of global change in West African waters.</title>
        <authorList>
            <person name="Mateo J.L."/>
            <person name="Blanco-Fernandez C."/>
            <person name="Garcia-Vazquez E."/>
            <person name="Machado-Schiaffino G."/>
        </authorList>
    </citation>
    <scope>NUCLEOTIDE SEQUENCE</scope>
    <source>
        <strain evidence="2">C29</strain>
        <tissue evidence="2">Fin</tissue>
    </source>
</reference>
<dbReference type="PROSITE" id="PS50878">
    <property type="entry name" value="RT_POL"/>
    <property type="match status" value="1"/>
</dbReference>
<evidence type="ECO:0000313" key="2">
    <source>
        <dbReference type="EMBL" id="KAK0154402.1"/>
    </source>
</evidence>
<dbReference type="InterPro" id="IPR043502">
    <property type="entry name" value="DNA/RNA_pol_sf"/>
</dbReference>
<evidence type="ECO:0000259" key="1">
    <source>
        <dbReference type="PROSITE" id="PS50878"/>
    </source>
</evidence>
<dbReference type="AlphaFoldDB" id="A0AA47PCE1"/>
<dbReference type="EMBL" id="JAOPHQ010000568">
    <property type="protein sequence ID" value="KAK0154402.1"/>
    <property type="molecule type" value="Genomic_DNA"/>
</dbReference>
<keyword evidence="3" id="KW-1185">Reference proteome</keyword>
<dbReference type="GO" id="GO:0008168">
    <property type="term" value="F:methyltransferase activity"/>
    <property type="evidence" value="ECO:0007669"/>
    <property type="project" value="InterPro"/>
</dbReference>
<proteinExistence type="predicted"/>
<dbReference type="InterPro" id="IPR015095">
    <property type="entry name" value="AlkB_hom8_N"/>
</dbReference>
<accession>A0AA47PCE1</accession>
<dbReference type="PANTHER" id="PTHR33332">
    <property type="entry name" value="REVERSE TRANSCRIPTASE DOMAIN-CONTAINING PROTEIN"/>
    <property type="match status" value="1"/>
</dbReference>
<organism evidence="2 3">
    <name type="scientific">Merluccius polli</name>
    <name type="common">Benguela hake</name>
    <name type="synonym">Merluccius cadenati</name>
    <dbReference type="NCBI Taxonomy" id="89951"/>
    <lineage>
        <taxon>Eukaryota</taxon>
        <taxon>Metazoa</taxon>
        <taxon>Chordata</taxon>
        <taxon>Craniata</taxon>
        <taxon>Vertebrata</taxon>
        <taxon>Euteleostomi</taxon>
        <taxon>Actinopterygii</taxon>
        <taxon>Neopterygii</taxon>
        <taxon>Teleostei</taxon>
        <taxon>Neoteleostei</taxon>
        <taxon>Acanthomorphata</taxon>
        <taxon>Zeiogadaria</taxon>
        <taxon>Gadariae</taxon>
        <taxon>Gadiformes</taxon>
        <taxon>Gadoidei</taxon>
        <taxon>Merlucciidae</taxon>
        <taxon>Merluccius</taxon>
    </lineage>
</organism>
<dbReference type="Pfam" id="PF00078">
    <property type="entry name" value="RVT_1"/>
    <property type="match status" value="1"/>
</dbReference>
<evidence type="ECO:0000313" key="3">
    <source>
        <dbReference type="Proteomes" id="UP001174136"/>
    </source>
</evidence>
<protein>
    <recommendedName>
        <fullName evidence="1">Reverse transcriptase domain-containing protein</fullName>
    </recommendedName>
</protein>
<gene>
    <name evidence="2" type="ORF">N1851_003511</name>
</gene>
<name>A0AA47PCE1_MERPO</name>